<accession>A0A2M9BUH6</accession>
<sequence>MAGTAEMACAICGAELPEGALFCGECGSSVSARPASWQRGTDPRPNDTTIILPLDRSGVRAKPAAGESAVVPERGPASFTLTFSTGEIVTVSGTGLIGRRPLPQPGEYLDHLVQIVDEGMSVSKTHLEFGQQSGQLWISDRYSGNGSVIRRPGEAPFRCEPGRRYLVARGTRVDIAEQFLTIA</sequence>
<proteinExistence type="predicted"/>
<name>A0A2M9BUH6_9MICO</name>
<evidence type="ECO:0008006" key="3">
    <source>
        <dbReference type="Google" id="ProtNLM"/>
    </source>
</evidence>
<keyword evidence="2" id="KW-1185">Reference proteome</keyword>
<reference evidence="1 2" key="1">
    <citation type="submission" date="2017-11" db="EMBL/GenBank/DDBJ databases">
        <title>Genomic Encyclopedia of Archaeal and Bacterial Type Strains, Phase II (KMG-II): From Individual Species to Whole Genera.</title>
        <authorList>
            <person name="Goeker M."/>
        </authorList>
    </citation>
    <scope>NUCLEOTIDE SEQUENCE [LARGE SCALE GENOMIC DNA]</scope>
    <source>
        <strain evidence="1 2">DSM 25625</strain>
    </source>
</reference>
<dbReference type="SUPFAM" id="SSF49879">
    <property type="entry name" value="SMAD/FHA domain"/>
    <property type="match status" value="1"/>
</dbReference>
<protein>
    <recommendedName>
        <fullName evidence="3">FHA domain-containing protein</fullName>
    </recommendedName>
</protein>
<organism evidence="1 2">
    <name type="scientific">Compostimonas suwonensis</name>
    <dbReference type="NCBI Taxonomy" id="1048394"/>
    <lineage>
        <taxon>Bacteria</taxon>
        <taxon>Bacillati</taxon>
        <taxon>Actinomycetota</taxon>
        <taxon>Actinomycetes</taxon>
        <taxon>Micrococcales</taxon>
        <taxon>Microbacteriaceae</taxon>
        <taxon>Compostimonas</taxon>
    </lineage>
</organism>
<evidence type="ECO:0000313" key="2">
    <source>
        <dbReference type="Proteomes" id="UP000230161"/>
    </source>
</evidence>
<dbReference type="EMBL" id="PGFB01000004">
    <property type="protein sequence ID" value="PJJ61562.1"/>
    <property type="molecule type" value="Genomic_DNA"/>
</dbReference>
<evidence type="ECO:0000313" key="1">
    <source>
        <dbReference type="EMBL" id="PJJ61562.1"/>
    </source>
</evidence>
<dbReference type="RefSeq" id="WP_245861678.1">
    <property type="nucleotide sequence ID" value="NZ_PGFB01000004.1"/>
</dbReference>
<comment type="caution">
    <text evidence="1">The sequence shown here is derived from an EMBL/GenBank/DDBJ whole genome shotgun (WGS) entry which is preliminary data.</text>
</comment>
<dbReference type="Proteomes" id="UP000230161">
    <property type="component" value="Unassembled WGS sequence"/>
</dbReference>
<gene>
    <name evidence="1" type="ORF">CLV54_2508</name>
</gene>
<dbReference type="Gene3D" id="2.60.200.20">
    <property type="match status" value="1"/>
</dbReference>
<dbReference type="AlphaFoldDB" id="A0A2M9BUH6"/>
<dbReference type="InterPro" id="IPR008984">
    <property type="entry name" value="SMAD_FHA_dom_sf"/>
</dbReference>